<comment type="subunit">
    <text evidence="2 5">Homopentamer.</text>
</comment>
<keyword evidence="8" id="KW-0282">Flagellum</keyword>
<evidence type="ECO:0000259" key="6">
    <source>
        <dbReference type="Pfam" id="PF02465"/>
    </source>
</evidence>
<evidence type="ECO:0000256" key="3">
    <source>
        <dbReference type="ARBA" id="ARBA00023054"/>
    </source>
</evidence>
<keyword evidence="5" id="KW-0964">Secreted</keyword>
<evidence type="ECO:0000313" key="9">
    <source>
        <dbReference type="Proteomes" id="UP000472320"/>
    </source>
</evidence>
<dbReference type="Pfam" id="PF02465">
    <property type="entry name" value="FliD_N"/>
    <property type="match status" value="1"/>
</dbReference>
<dbReference type="AlphaFoldDB" id="A0A6L6QMA3"/>
<keyword evidence="3" id="KW-0175">Coiled coil</keyword>
<keyword evidence="8" id="KW-0969">Cilium</keyword>
<feature type="domain" description="Flagellar hook-associated protein 2 N-terminal" evidence="6">
    <location>
        <begin position="8"/>
        <end position="101"/>
    </location>
</feature>
<accession>A0A6L6QMA3</accession>
<dbReference type="InterPro" id="IPR040026">
    <property type="entry name" value="FliD"/>
</dbReference>
<reference evidence="8 9" key="1">
    <citation type="submission" date="2019-11" db="EMBL/GenBank/DDBJ databases">
        <title>Type strains purchased from KCTC, JCM and DSMZ.</title>
        <authorList>
            <person name="Lu H."/>
        </authorList>
    </citation>
    <scope>NUCLEOTIDE SEQUENCE [LARGE SCALE GENOMIC DNA]</scope>
    <source>
        <strain evidence="8 9">JCM 31587</strain>
    </source>
</reference>
<dbReference type="InterPro" id="IPR010809">
    <property type="entry name" value="FliD_C"/>
</dbReference>
<organism evidence="8 9">
    <name type="scientific">Massilia eburnea</name>
    <dbReference type="NCBI Taxonomy" id="1776165"/>
    <lineage>
        <taxon>Bacteria</taxon>
        <taxon>Pseudomonadati</taxon>
        <taxon>Pseudomonadota</taxon>
        <taxon>Betaproteobacteria</taxon>
        <taxon>Burkholderiales</taxon>
        <taxon>Oxalobacteraceae</taxon>
        <taxon>Telluria group</taxon>
        <taxon>Massilia</taxon>
    </lineage>
</organism>
<evidence type="ECO:0000256" key="5">
    <source>
        <dbReference type="RuleBase" id="RU362066"/>
    </source>
</evidence>
<dbReference type="RefSeq" id="WP_155455654.1">
    <property type="nucleotide sequence ID" value="NZ_WNKX01000016.1"/>
</dbReference>
<evidence type="ECO:0000313" key="8">
    <source>
        <dbReference type="EMBL" id="MTW12723.1"/>
    </source>
</evidence>
<keyword evidence="9" id="KW-1185">Reference proteome</keyword>
<dbReference type="InterPro" id="IPR018247">
    <property type="entry name" value="EF_Hand_1_Ca_BS"/>
</dbReference>
<dbReference type="EMBL" id="WNKX01000016">
    <property type="protein sequence ID" value="MTW12723.1"/>
    <property type="molecule type" value="Genomic_DNA"/>
</dbReference>
<dbReference type="Proteomes" id="UP000472320">
    <property type="component" value="Unassembled WGS sequence"/>
</dbReference>
<comment type="similarity">
    <text evidence="1 5">Belongs to the FliD family.</text>
</comment>
<comment type="function">
    <text evidence="5">Required for morphogenesis and for the elongation of the flagellar filament by facilitating polymerization of the flagellin monomers at the tip of growing filament. Forms a capping structure, which prevents flagellin subunits (transported through the central channel of the flagellum) from leaking out without polymerization at the distal end.</text>
</comment>
<dbReference type="GO" id="GO:0007155">
    <property type="term" value="P:cell adhesion"/>
    <property type="evidence" value="ECO:0007669"/>
    <property type="project" value="InterPro"/>
</dbReference>
<gene>
    <name evidence="8" type="primary">fliD</name>
    <name evidence="8" type="ORF">GM658_19120</name>
</gene>
<dbReference type="GO" id="GO:0009421">
    <property type="term" value="C:bacterial-type flagellum filament cap"/>
    <property type="evidence" value="ECO:0007669"/>
    <property type="project" value="InterPro"/>
</dbReference>
<sequence>MATSVPTYDPKTTAQQLAQIYTQGRQSMIDAQTASANAIDKALNTLSLAMGTFRSSLSAMSSTGSVVSNKATFSSDVGTATANATAVAGNYQFYVEQLATAGQVSYSGITNSSVTGAAAGSLAVKLADGSSFTVSLANGDKDANNVLTAQEIAAAINMEATNNSRVTASTLTVNGQTRLVLTSNLTGQNNSVAGIDTTSLGDANLQSQLGDPNMVATAGTDAVVWVGAQNSAPANKITQASNTFNVVDGVAMTFTKAQAAGAPPVTLNVARDSGGTASNVQNFVDQWNKMMGTLADLTAAGDAAKGKDSGIYASDAGIASLKSRMQSLLRSTVGGASLVTYGITAQRDGTLALDKTRMDKALATNPTGLDAILGKVSLTSPSGVLGNLDALINSWTKVGTGQLASRKDANAHLQTELTARQAALQTQYDNAYNRYLAQFTQLQSLQSQMSGTTSMFEAMFSKSDS</sequence>
<evidence type="ECO:0000256" key="1">
    <source>
        <dbReference type="ARBA" id="ARBA00009764"/>
    </source>
</evidence>
<dbReference type="PROSITE" id="PS00018">
    <property type="entry name" value="EF_HAND_1"/>
    <property type="match status" value="1"/>
</dbReference>
<dbReference type="OrthoDB" id="9810816at2"/>
<dbReference type="PANTHER" id="PTHR30288:SF0">
    <property type="entry name" value="FLAGELLAR HOOK-ASSOCIATED PROTEIN 2"/>
    <property type="match status" value="1"/>
</dbReference>
<dbReference type="GO" id="GO:0009424">
    <property type="term" value="C:bacterial-type flagellum hook"/>
    <property type="evidence" value="ECO:0007669"/>
    <property type="project" value="UniProtKB-UniRule"/>
</dbReference>
<keyword evidence="4 5" id="KW-0975">Bacterial flagellum</keyword>
<protein>
    <recommendedName>
        <fullName evidence="5">Flagellar hook-associated protein 2</fullName>
        <shortName evidence="5">HAP2</shortName>
    </recommendedName>
    <alternativeName>
        <fullName evidence="5">Flagellar cap protein</fullName>
    </alternativeName>
</protein>
<keyword evidence="8" id="KW-0966">Cell projection</keyword>
<evidence type="ECO:0000256" key="4">
    <source>
        <dbReference type="ARBA" id="ARBA00023143"/>
    </source>
</evidence>
<name>A0A6L6QMA3_9BURK</name>
<comment type="caution">
    <text evidence="8">The sequence shown here is derived from an EMBL/GenBank/DDBJ whole genome shotgun (WGS) entry which is preliminary data.</text>
</comment>
<dbReference type="InterPro" id="IPR003481">
    <property type="entry name" value="FliD_N"/>
</dbReference>
<proteinExistence type="inferred from homology"/>
<dbReference type="PANTHER" id="PTHR30288">
    <property type="entry name" value="FLAGELLAR CAP/ASSEMBLY PROTEIN FLID"/>
    <property type="match status" value="1"/>
</dbReference>
<evidence type="ECO:0000259" key="7">
    <source>
        <dbReference type="Pfam" id="PF07195"/>
    </source>
</evidence>
<evidence type="ECO:0000256" key="2">
    <source>
        <dbReference type="ARBA" id="ARBA00011255"/>
    </source>
</evidence>
<dbReference type="GO" id="GO:0005576">
    <property type="term" value="C:extracellular region"/>
    <property type="evidence" value="ECO:0007669"/>
    <property type="project" value="UniProtKB-SubCell"/>
</dbReference>
<feature type="domain" description="Flagellar hook-associated protein 2 C-terminal" evidence="7">
    <location>
        <begin position="236"/>
        <end position="449"/>
    </location>
</feature>
<dbReference type="Pfam" id="PF07195">
    <property type="entry name" value="FliD_C"/>
    <property type="match status" value="1"/>
</dbReference>
<comment type="subcellular location">
    <subcellularLocation>
        <location evidence="5">Secreted</location>
    </subcellularLocation>
    <subcellularLocation>
        <location evidence="5">Bacterial flagellum</location>
    </subcellularLocation>
</comment>